<dbReference type="PROSITE" id="PS50893">
    <property type="entry name" value="ABC_TRANSPORTER_2"/>
    <property type="match status" value="1"/>
</dbReference>
<dbReference type="PANTHER" id="PTHR24220:SF684">
    <property type="entry name" value="FE(3+) IONS IMPORT ATP-BINDING PROTEIN FBPC"/>
    <property type="match status" value="1"/>
</dbReference>
<dbReference type="Proteomes" id="UP000824496">
    <property type="component" value="Chromosome"/>
</dbReference>
<dbReference type="InterPro" id="IPR017871">
    <property type="entry name" value="ABC_transporter-like_CS"/>
</dbReference>
<dbReference type="PANTHER" id="PTHR24220">
    <property type="entry name" value="IMPORT ATP-BINDING PROTEIN"/>
    <property type="match status" value="1"/>
</dbReference>
<organism evidence="4 5">
    <name type="scientific">Actinomyces capricornis</name>
    <dbReference type="NCBI Taxonomy" id="2755559"/>
    <lineage>
        <taxon>Bacteria</taxon>
        <taxon>Bacillati</taxon>
        <taxon>Actinomycetota</taxon>
        <taxon>Actinomycetes</taxon>
        <taxon>Actinomycetales</taxon>
        <taxon>Actinomycetaceae</taxon>
        <taxon>Actinomyces</taxon>
    </lineage>
</organism>
<reference evidence="4 5" key="1">
    <citation type="submission" date="2021-08" db="EMBL/GenBank/DDBJ databases">
        <title>Whole genome sequence of novel Actinomyces species strain MAS-1.</title>
        <authorList>
            <person name="Saito M."/>
            <person name="Kuwahara N."/>
            <person name="Takizawa T."/>
            <person name="Gotouda H."/>
            <person name="Ochiai T."/>
        </authorList>
    </citation>
    <scope>NUCLEOTIDE SEQUENCE [LARGE SCALE GENOMIC DNA]</scope>
    <source>
        <strain evidence="4 5">MAS-1</strain>
    </source>
</reference>
<dbReference type="SMART" id="SM00382">
    <property type="entry name" value="AAA"/>
    <property type="match status" value="1"/>
</dbReference>
<dbReference type="PROSITE" id="PS00211">
    <property type="entry name" value="ABC_TRANSPORTER_1"/>
    <property type="match status" value="1"/>
</dbReference>
<dbReference type="InterPro" id="IPR027417">
    <property type="entry name" value="P-loop_NTPase"/>
</dbReference>
<dbReference type="RefSeq" id="WP_223910328.1">
    <property type="nucleotide sequence ID" value="NZ_AP025017.1"/>
</dbReference>
<evidence type="ECO:0000256" key="1">
    <source>
        <dbReference type="ARBA" id="ARBA00022741"/>
    </source>
</evidence>
<name>A0ABM7U7X1_9ACTO</name>
<dbReference type="EMBL" id="AP025017">
    <property type="protein sequence ID" value="BDA63516.1"/>
    <property type="molecule type" value="Genomic_DNA"/>
</dbReference>
<keyword evidence="5" id="KW-1185">Reference proteome</keyword>
<sequence length="190" mass="20410">MDLHGGQMIAVTGRTGSGKSTLLRILAGFLLPQEGAVSWRGTALDGVGPEQVTRLRRGFLGFLDQEAPVVDGLAVLEAITVGAGPLRRCERAEARRRATRLARRLGLELVLERDVRTLSGGERQRVGLAGLIIARPRVLLLDEPTSALDEATTHRVIAHLRELVDSGVGILTATHDPLLIEAADTVMPLH</sequence>
<proteinExistence type="predicted"/>
<gene>
    <name evidence="4" type="ORF">MANAM107_03500</name>
</gene>
<keyword evidence="2 4" id="KW-0067">ATP-binding</keyword>
<feature type="domain" description="ABC transporter" evidence="3">
    <location>
        <begin position="1"/>
        <end position="190"/>
    </location>
</feature>
<evidence type="ECO:0000256" key="2">
    <source>
        <dbReference type="ARBA" id="ARBA00022840"/>
    </source>
</evidence>
<dbReference type="InterPro" id="IPR003593">
    <property type="entry name" value="AAA+_ATPase"/>
</dbReference>
<dbReference type="InterPro" id="IPR003439">
    <property type="entry name" value="ABC_transporter-like_ATP-bd"/>
</dbReference>
<accession>A0ABM7U7X1</accession>
<dbReference type="Pfam" id="PF00005">
    <property type="entry name" value="ABC_tran"/>
    <property type="match status" value="1"/>
</dbReference>
<evidence type="ECO:0000313" key="5">
    <source>
        <dbReference type="Proteomes" id="UP000824496"/>
    </source>
</evidence>
<evidence type="ECO:0000313" key="4">
    <source>
        <dbReference type="EMBL" id="BDA63516.1"/>
    </source>
</evidence>
<evidence type="ECO:0000259" key="3">
    <source>
        <dbReference type="PROSITE" id="PS50893"/>
    </source>
</evidence>
<dbReference type="Gene3D" id="3.40.50.300">
    <property type="entry name" value="P-loop containing nucleotide triphosphate hydrolases"/>
    <property type="match status" value="1"/>
</dbReference>
<dbReference type="SUPFAM" id="SSF52540">
    <property type="entry name" value="P-loop containing nucleoside triphosphate hydrolases"/>
    <property type="match status" value="1"/>
</dbReference>
<dbReference type="GO" id="GO:0005524">
    <property type="term" value="F:ATP binding"/>
    <property type="evidence" value="ECO:0007669"/>
    <property type="project" value="UniProtKB-KW"/>
</dbReference>
<keyword evidence="1" id="KW-0547">Nucleotide-binding</keyword>
<protein>
    <submittedName>
        <fullName evidence="4">Macrolide ABC transporter ATP-binding protein</fullName>
    </submittedName>
</protein>
<dbReference type="InterPro" id="IPR015854">
    <property type="entry name" value="ABC_transpr_LolD-like"/>
</dbReference>